<evidence type="ECO:0000259" key="4">
    <source>
        <dbReference type="Pfam" id="PF22678"/>
    </source>
</evidence>
<accession>A0ABY3C548</accession>
<dbReference type="Pfam" id="PF09699">
    <property type="entry name" value="Paired_CXXCH_1"/>
    <property type="match status" value="2"/>
</dbReference>
<feature type="domain" description="Doubled CXXCH motif" evidence="3">
    <location>
        <begin position="190"/>
        <end position="232"/>
    </location>
</feature>
<dbReference type="Proteomes" id="UP000733744">
    <property type="component" value="Unassembled WGS sequence"/>
</dbReference>
<feature type="domain" description="Cytochrome c-type protein NrfB-like" evidence="4">
    <location>
        <begin position="87"/>
        <end position="154"/>
    </location>
</feature>
<keyword evidence="2" id="KW-1133">Transmembrane helix</keyword>
<dbReference type="PANTHER" id="PTHR35038">
    <property type="entry name" value="DISSIMILATORY SULFITE REDUCTASE SIRA"/>
    <property type="match status" value="1"/>
</dbReference>
<dbReference type="RefSeq" id="WP_127026972.1">
    <property type="nucleotide sequence ID" value="NZ_RYFG02000120.1"/>
</dbReference>
<reference evidence="5 6" key="1">
    <citation type="journal article" date="2019" name="Antonie Van Leeuwenhoek">
        <title>Description of 'Ca. Methylobacter oryzae' KRF1, a novel species from the environmentally important Methylobacter clade 2.</title>
        <authorList>
            <person name="Khatri K."/>
            <person name="Mohite J.A."/>
            <person name="Pandit P.S."/>
            <person name="Bahulikar R."/>
            <person name="Rahalkar M.C."/>
        </authorList>
    </citation>
    <scope>NUCLEOTIDE SEQUENCE [LARGE SCALE GENOMIC DNA]</scope>
    <source>
        <strain evidence="5 6">KRF1</strain>
    </source>
</reference>
<dbReference type="Pfam" id="PF22678">
    <property type="entry name" value="Cytochrom_c_NrfB-like"/>
    <property type="match status" value="1"/>
</dbReference>
<evidence type="ECO:0000256" key="2">
    <source>
        <dbReference type="SAM" id="Phobius"/>
    </source>
</evidence>
<gene>
    <name evidence="5" type="ORF">EKO24_020135</name>
</gene>
<dbReference type="SUPFAM" id="SSF48695">
    <property type="entry name" value="Multiheme cytochromes"/>
    <property type="match status" value="1"/>
</dbReference>
<evidence type="ECO:0000259" key="3">
    <source>
        <dbReference type="Pfam" id="PF09699"/>
    </source>
</evidence>
<dbReference type="NCBIfam" id="TIGR03508">
    <property type="entry name" value="decahem_SO"/>
    <property type="match status" value="1"/>
</dbReference>
<dbReference type="InterPro" id="IPR036280">
    <property type="entry name" value="Multihaem_cyt_sf"/>
</dbReference>
<dbReference type="PANTHER" id="PTHR35038:SF6">
    <property type="entry name" value="SURFACE LOCALIZED DECAHEME CYTOCHROME C LIPOPROTEIN"/>
    <property type="match status" value="1"/>
</dbReference>
<keyword evidence="1" id="KW-0732">Signal</keyword>
<protein>
    <submittedName>
        <fullName evidence="5">DmsE family decaheme c-type cytochrome</fullName>
    </submittedName>
</protein>
<feature type="domain" description="Doubled CXXCH motif" evidence="3">
    <location>
        <begin position="239"/>
        <end position="275"/>
    </location>
</feature>
<dbReference type="InterPro" id="IPR010177">
    <property type="entry name" value="Paired_CXXCH_1"/>
</dbReference>
<comment type="caution">
    <text evidence="5">The sequence shown here is derived from an EMBL/GenBank/DDBJ whole genome shotgun (WGS) entry which is preliminary data.</text>
</comment>
<organism evidence="5 6">
    <name type="scientific">Candidatus Methylobacter oryzae</name>
    <dbReference type="NCBI Taxonomy" id="2497749"/>
    <lineage>
        <taxon>Bacteria</taxon>
        <taxon>Pseudomonadati</taxon>
        <taxon>Pseudomonadota</taxon>
        <taxon>Gammaproteobacteria</taxon>
        <taxon>Methylococcales</taxon>
        <taxon>Methylococcaceae</taxon>
        <taxon>Methylobacter</taxon>
    </lineage>
</organism>
<name>A0ABY3C548_9GAMM</name>
<feature type="transmembrane region" description="Helical" evidence="2">
    <location>
        <begin position="12"/>
        <end position="31"/>
    </location>
</feature>
<dbReference type="InterPro" id="IPR020015">
    <property type="entry name" value="Decahaem_cyt-c_DmsE"/>
</dbReference>
<dbReference type="Gene3D" id="3.90.10.10">
    <property type="entry name" value="Cytochrome C3"/>
    <property type="match status" value="1"/>
</dbReference>
<keyword evidence="6" id="KW-1185">Reference proteome</keyword>
<dbReference type="Gene3D" id="1.10.287.3080">
    <property type="match status" value="3"/>
</dbReference>
<sequence>MNVEFLVKRMKLVYLSLVAGMVLIISCSPLSPLSLKPELNSAQSRAQYVGESVCSSCHELETNHWSHTIHARIPNLAAPDNARAQGCETCHGPGSEHLADTANKSKIMVFTHQSGSTISQQNSMCLQCHKGKERIAWPGSVHQINDLSCSDCHNPMAQFSEKGLLRKDGVNQTCYSCHQQQRAEFRKRSHMPLPEGKITCTDCHNPHGSSTAPLLKADTVNQVCYQCHQEKRGPFIWEHAPVRESCLNCHQPHGSNHESLLVSARPFLCQSCHTNRGHPNDLMTTSNLAAASNPDARLMNRSCQNCHAQIHGSNQPSGPLFHR</sequence>
<dbReference type="EMBL" id="RYFG02000120">
    <property type="protein sequence ID" value="TRW89935.1"/>
    <property type="molecule type" value="Genomic_DNA"/>
</dbReference>
<dbReference type="InterPro" id="IPR053875">
    <property type="entry name" value="Cytochrom_c_NrfB-like_dom"/>
</dbReference>
<dbReference type="InterPro" id="IPR051829">
    <property type="entry name" value="Multiheme_Cytochr_ET"/>
</dbReference>
<keyword evidence="2" id="KW-0812">Transmembrane</keyword>
<dbReference type="NCBIfam" id="TIGR01905">
    <property type="entry name" value="paired_CXXCH_1"/>
    <property type="match status" value="2"/>
</dbReference>
<keyword evidence="2" id="KW-0472">Membrane</keyword>
<proteinExistence type="predicted"/>
<evidence type="ECO:0000256" key="1">
    <source>
        <dbReference type="ARBA" id="ARBA00022729"/>
    </source>
</evidence>
<evidence type="ECO:0000313" key="6">
    <source>
        <dbReference type="Proteomes" id="UP000733744"/>
    </source>
</evidence>
<evidence type="ECO:0000313" key="5">
    <source>
        <dbReference type="EMBL" id="TRW89935.1"/>
    </source>
</evidence>